<sequence>MIKIKNDRVSGVKLNMTRCFEGPLFIEELTHSSVSVVFIFTAKAISVFVKIDIFEVGLCNGLHDFLPGTAANLPGLR</sequence>
<gene>
    <name evidence="1" type="ORF">NS96R_10150</name>
</gene>
<dbReference type="AlphaFoldDB" id="A0AAJ0LK58"/>
<dbReference type="EMBL" id="LDSN01000025">
    <property type="protein sequence ID" value="KTT17891.1"/>
    <property type="molecule type" value="Genomic_DNA"/>
</dbReference>
<organism evidence="1 2">
    <name type="scientific">Pseudomonas parafulva</name>
    <dbReference type="NCBI Taxonomy" id="157782"/>
    <lineage>
        <taxon>Bacteria</taxon>
        <taxon>Pseudomonadati</taxon>
        <taxon>Pseudomonadota</taxon>
        <taxon>Gammaproteobacteria</taxon>
        <taxon>Pseudomonadales</taxon>
        <taxon>Pseudomonadaceae</taxon>
        <taxon>Pseudomonas</taxon>
    </lineage>
</organism>
<dbReference type="Proteomes" id="UP000071644">
    <property type="component" value="Unassembled WGS sequence"/>
</dbReference>
<proteinExistence type="predicted"/>
<evidence type="ECO:0000313" key="2">
    <source>
        <dbReference type="Proteomes" id="UP000071644"/>
    </source>
</evidence>
<reference evidence="1 2" key="1">
    <citation type="journal article" date="2016" name="Front. Microbiol.">
        <title>Genomic Resource of Rice Seed Associated Bacteria.</title>
        <authorList>
            <person name="Midha S."/>
            <person name="Bansal K."/>
            <person name="Sharma S."/>
            <person name="Kumar N."/>
            <person name="Patil P.P."/>
            <person name="Chaudhry V."/>
            <person name="Patil P.B."/>
        </authorList>
    </citation>
    <scope>NUCLEOTIDE SEQUENCE [LARGE SCALE GENOMIC DNA]</scope>
    <source>
        <strain evidence="1 2">NS96</strain>
    </source>
</reference>
<comment type="caution">
    <text evidence="1">The sequence shown here is derived from an EMBL/GenBank/DDBJ whole genome shotgun (WGS) entry which is preliminary data.</text>
</comment>
<name>A0AAJ0LK58_9PSED</name>
<evidence type="ECO:0000313" key="1">
    <source>
        <dbReference type="EMBL" id="KTT17891.1"/>
    </source>
</evidence>
<protein>
    <submittedName>
        <fullName evidence="1">Uncharacterized protein</fullName>
    </submittedName>
</protein>
<accession>A0AAJ0LK58</accession>